<dbReference type="AlphaFoldDB" id="A0A412G3Y7"/>
<dbReference type="EMBL" id="QRUP01000005">
    <property type="protein sequence ID" value="RGR75263.1"/>
    <property type="molecule type" value="Genomic_DNA"/>
</dbReference>
<dbReference type="GeneID" id="83014891"/>
<accession>A0A412G3Y7</accession>
<comment type="caution">
    <text evidence="1">The sequence shown here is derived from an EMBL/GenBank/DDBJ whole genome shotgun (WGS) entry which is preliminary data.</text>
</comment>
<evidence type="ECO:0000313" key="1">
    <source>
        <dbReference type="EMBL" id="RGR75263.1"/>
    </source>
</evidence>
<sequence length="82" mass="9345">MKESILFDFATVQDLESCKQIVARKLQANQADCDDLEDLTKDIMKLSYSIGGSYDVNMIVSVTQCYLDHPQLNRKIKKKTEA</sequence>
<reference evidence="1 2" key="1">
    <citation type="submission" date="2018-08" db="EMBL/GenBank/DDBJ databases">
        <title>A genome reference for cultivated species of the human gut microbiota.</title>
        <authorList>
            <person name="Zou Y."/>
            <person name="Xue W."/>
            <person name="Luo G."/>
        </authorList>
    </citation>
    <scope>NUCLEOTIDE SEQUENCE [LARGE SCALE GENOMIC DNA]</scope>
    <source>
        <strain evidence="1 2">AF24-29</strain>
    </source>
</reference>
<protein>
    <submittedName>
        <fullName evidence="1">Uncharacterized protein</fullName>
    </submittedName>
</protein>
<keyword evidence="2" id="KW-1185">Reference proteome</keyword>
<evidence type="ECO:0000313" key="2">
    <source>
        <dbReference type="Proteomes" id="UP000284178"/>
    </source>
</evidence>
<dbReference type="Proteomes" id="UP000284178">
    <property type="component" value="Unassembled WGS sequence"/>
</dbReference>
<proteinExistence type="predicted"/>
<gene>
    <name evidence="1" type="ORF">DWY25_05655</name>
</gene>
<organism evidence="1 2">
    <name type="scientific">Holdemania filiformis</name>
    <dbReference type="NCBI Taxonomy" id="61171"/>
    <lineage>
        <taxon>Bacteria</taxon>
        <taxon>Bacillati</taxon>
        <taxon>Bacillota</taxon>
        <taxon>Erysipelotrichia</taxon>
        <taxon>Erysipelotrichales</taxon>
        <taxon>Erysipelotrichaceae</taxon>
        <taxon>Holdemania</taxon>
    </lineage>
</organism>
<name>A0A412G3Y7_9FIRM</name>
<dbReference type="RefSeq" id="WP_006059152.1">
    <property type="nucleotide sequence ID" value="NZ_CABJCV010000005.1"/>
</dbReference>